<gene>
    <name evidence="3" type="ORF">AWB80_02712</name>
</gene>
<protein>
    <recommendedName>
        <fullName evidence="2">DUF1521 domain-containing protein</fullName>
    </recommendedName>
</protein>
<keyword evidence="4" id="KW-1185">Reference proteome</keyword>
<name>A0A158AVQ6_9BURK</name>
<comment type="caution">
    <text evidence="3">The sequence shown here is derived from an EMBL/GenBank/DDBJ whole genome shotgun (WGS) entry which is preliminary data.</text>
</comment>
<evidence type="ECO:0000256" key="1">
    <source>
        <dbReference type="SAM" id="MobiDB-lite"/>
    </source>
</evidence>
<feature type="region of interest" description="Disordered" evidence="1">
    <location>
        <begin position="1"/>
        <end position="34"/>
    </location>
</feature>
<feature type="compositionally biased region" description="Low complexity" evidence="1">
    <location>
        <begin position="7"/>
        <end position="34"/>
    </location>
</feature>
<proteinExistence type="predicted"/>
<feature type="domain" description="DUF1521" evidence="2">
    <location>
        <begin position="147"/>
        <end position="298"/>
    </location>
</feature>
<evidence type="ECO:0000313" key="4">
    <source>
        <dbReference type="Proteomes" id="UP000054911"/>
    </source>
</evidence>
<sequence>MQAALDSSSSFSMNPFSGRSTSSSSFSSSRSDSSFGWRDFMPSFQSPFQPSSQPFSPPFSLPMPSGAFGDSSMSSSSFNYAAQQMSRSPDSYSDYFASGGATSFNRQSPFGNASYNHMESTSYMDQGHRSPSGGRDTGFDSGRCARWSDSGVQGGKSSVDLGNYKLAFDKSNSSMLLTNTQSGDATKIWGDPHIDLHSGAGNQQSGMFNGPLTFSLPDDTTVAVGTEPGNGNSGVSYADKVRITQGNRSYVVDGLSEQDSAPLTVRRGDASAAGQVPTGGYHLIANPNGSGWINAQTHQEATASDFRA</sequence>
<evidence type="ECO:0000259" key="2">
    <source>
        <dbReference type="Pfam" id="PF07481"/>
    </source>
</evidence>
<feature type="region of interest" description="Disordered" evidence="1">
    <location>
        <begin position="122"/>
        <end position="142"/>
    </location>
</feature>
<evidence type="ECO:0000313" key="3">
    <source>
        <dbReference type="EMBL" id="SAK61809.1"/>
    </source>
</evidence>
<dbReference type="Pfam" id="PF07481">
    <property type="entry name" value="DUF1521"/>
    <property type="match status" value="1"/>
</dbReference>
<reference evidence="3" key="1">
    <citation type="submission" date="2016-01" db="EMBL/GenBank/DDBJ databases">
        <authorList>
            <person name="Peeters C."/>
        </authorList>
    </citation>
    <scope>NUCLEOTIDE SEQUENCE [LARGE SCALE GENOMIC DNA]</scope>
    <source>
        <strain evidence="3">LMG 29323</strain>
    </source>
</reference>
<dbReference type="Proteomes" id="UP000054911">
    <property type="component" value="Unassembled WGS sequence"/>
</dbReference>
<dbReference type="AlphaFoldDB" id="A0A158AVQ6"/>
<organism evidence="3 4">
    <name type="scientific">Caballeronia pedi</name>
    <dbReference type="NCBI Taxonomy" id="1777141"/>
    <lineage>
        <taxon>Bacteria</taxon>
        <taxon>Pseudomonadati</taxon>
        <taxon>Pseudomonadota</taxon>
        <taxon>Betaproteobacteria</taxon>
        <taxon>Burkholderiales</taxon>
        <taxon>Burkholderiaceae</taxon>
        <taxon>Caballeronia</taxon>
    </lineage>
</organism>
<dbReference type="EMBL" id="FCOE02000007">
    <property type="protein sequence ID" value="SAK61809.1"/>
    <property type="molecule type" value="Genomic_DNA"/>
</dbReference>
<accession>A0A158AVQ6</accession>
<dbReference type="InterPro" id="IPR011086">
    <property type="entry name" value="DUF1521"/>
</dbReference>